<evidence type="ECO:0000259" key="8">
    <source>
        <dbReference type="PROSITE" id="PS50262"/>
    </source>
</evidence>
<feature type="transmembrane region" description="Helical" evidence="7">
    <location>
        <begin position="108"/>
        <end position="128"/>
    </location>
</feature>
<dbReference type="GO" id="GO:0032870">
    <property type="term" value="P:cellular response to hormone stimulus"/>
    <property type="evidence" value="ECO:0007669"/>
    <property type="project" value="TreeGrafter"/>
</dbReference>
<evidence type="ECO:0000256" key="4">
    <source>
        <dbReference type="ARBA" id="ARBA00022989"/>
    </source>
</evidence>
<dbReference type="Pfam" id="PF00001">
    <property type="entry name" value="7tm_1"/>
    <property type="match status" value="1"/>
</dbReference>
<evidence type="ECO:0000256" key="7">
    <source>
        <dbReference type="SAM" id="Phobius"/>
    </source>
</evidence>
<dbReference type="SUPFAM" id="SSF81321">
    <property type="entry name" value="Family A G protein-coupled receptor-like"/>
    <property type="match status" value="1"/>
</dbReference>
<evidence type="ECO:0000313" key="9">
    <source>
        <dbReference type="Proteomes" id="UP000095280"/>
    </source>
</evidence>
<feature type="transmembrane region" description="Helical" evidence="7">
    <location>
        <begin position="68"/>
        <end position="87"/>
    </location>
</feature>
<evidence type="ECO:0000256" key="2">
    <source>
        <dbReference type="ARBA" id="ARBA00022475"/>
    </source>
</evidence>
<dbReference type="PANTHER" id="PTHR24241">
    <property type="entry name" value="NEUROPEPTIDE RECEPTOR-RELATED G-PROTEIN COUPLED RECEPTOR"/>
    <property type="match status" value="1"/>
</dbReference>
<dbReference type="GO" id="GO:0005886">
    <property type="term" value="C:plasma membrane"/>
    <property type="evidence" value="ECO:0007669"/>
    <property type="project" value="UniProtKB-SubCell"/>
</dbReference>
<evidence type="ECO:0000256" key="6">
    <source>
        <dbReference type="ARBA" id="ARBA00023170"/>
    </source>
</evidence>
<reference evidence="10" key="1">
    <citation type="submission" date="2016-11" db="UniProtKB">
        <authorList>
            <consortium name="WormBaseParasite"/>
        </authorList>
    </citation>
    <scope>IDENTIFICATION</scope>
</reference>
<dbReference type="GO" id="GO:0042277">
    <property type="term" value="F:peptide binding"/>
    <property type="evidence" value="ECO:0007669"/>
    <property type="project" value="TreeGrafter"/>
</dbReference>
<feature type="transmembrane region" description="Helical" evidence="7">
    <location>
        <begin position="260"/>
        <end position="280"/>
    </location>
</feature>
<name>A0A1I8GQD8_9PLAT</name>
<accession>A0A1I8GQD8</accession>
<evidence type="ECO:0000256" key="1">
    <source>
        <dbReference type="ARBA" id="ARBA00004651"/>
    </source>
</evidence>
<dbReference type="PANTHER" id="PTHR24241:SF182">
    <property type="entry name" value="G PROTEIN-COUPLED RECEPTOR 19"/>
    <property type="match status" value="1"/>
</dbReference>
<evidence type="ECO:0000256" key="5">
    <source>
        <dbReference type="ARBA" id="ARBA00023136"/>
    </source>
</evidence>
<evidence type="ECO:0000313" key="10">
    <source>
        <dbReference type="WBParaSite" id="maker-uti_cns_0002624-snap-gene-0.5-mRNA-1"/>
    </source>
</evidence>
<protein>
    <submittedName>
        <fullName evidence="10">G_PROTEIN_RECEP_F1_2 domain-containing protein</fullName>
    </submittedName>
</protein>
<dbReference type="PRINTS" id="PR00237">
    <property type="entry name" value="GPCRRHODOPSN"/>
</dbReference>
<dbReference type="GO" id="GO:0004930">
    <property type="term" value="F:G protein-coupled receptor activity"/>
    <property type="evidence" value="ECO:0007669"/>
    <property type="project" value="InterPro"/>
</dbReference>
<feature type="domain" description="G-protein coupled receptors family 1 profile" evidence="8">
    <location>
        <begin position="8"/>
        <end position="278"/>
    </location>
</feature>
<keyword evidence="2" id="KW-1003">Cell membrane</keyword>
<proteinExistence type="predicted"/>
<dbReference type="InterPro" id="IPR000276">
    <property type="entry name" value="GPCR_Rhodpsn"/>
</dbReference>
<feature type="transmembrane region" description="Helical" evidence="7">
    <location>
        <begin position="28"/>
        <end position="56"/>
    </location>
</feature>
<comment type="subcellular location">
    <subcellularLocation>
        <location evidence="1">Cell membrane</location>
        <topology evidence="1">Multi-pass membrane protein</topology>
    </subcellularLocation>
</comment>
<organism evidence="9 10">
    <name type="scientific">Macrostomum lignano</name>
    <dbReference type="NCBI Taxonomy" id="282301"/>
    <lineage>
        <taxon>Eukaryota</taxon>
        <taxon>Metazoa</taxon>
        <taxon>Spiralia</taxon>
        <taxon>Lophotrochozoa</taxon>
        <taxon>Platyhelminthes</taxon>
        <taxon>Rhabditophora</taxon>
        <taxon>Macrostomorpha</taxon>
        <taxon>Macrostomida</taxon>
        <taxon>Macrostomidae</taxon>
        <taxon>Macrostomum</taxon>
    </lineage>
</organism>
<sequence>CGLVCLLGNAVTCHVILHSRRLQSTTNYFVIALSGSAMAFTVTLAMALVSLAGLSWPLGDPACRLAGVLLHSHLGCNVCLLLSIQADRYYAIVRPLSSRISRSVAKRLIFASCSIGVASAAPMAALYSQRSVLPGGGRFVCAPGGQTGLALAYICPYSALAFLLPTCATLALFVRVWTYLWTINQPRGSVRGGRMLQRTANQVPRAKVKTFKLMATVALTDLTAMSLAQVLVLVFVGIAGAATALATLETTDRPLGFDPFVLSVSLYSLAGLSKPVLYACMNANFRRGCREVLCWSKRRVYRQELYTVTSVSVFSTKRNYVTAVDISGAVANRWENPSMFEVTSSAKASPIGRHGNAI</sequence>
<feature type="transmembrane region" description="Helical" evidence="7">
    <location>
        <begin position="148"/>
        <end position="174"/>
    </location>
</feature>
<keyword evidence="4 7" id="KW-1133">Transmembrane helix</keyword>
<evidence type="ECO:0000256" key="3">
    <source>
        <dbReference type="ARBA" id="ARBA00022692"/>
    </source>
</evidence>
<dbReference type="InterPro" id="IPR017452">
    <property type="entry name" value="GPCR_Rhodpsn_7TM"/>
</dbReference>
<dbReference type="Proteomes" id="UP000095280">
    <property type="component" value="Unplaced"/>
</dbReference>
<keyword evidence="3 7" id="KW-0812">Transmembrane</keyword>
<keyword evidence="6" id="KW-0675">Receptor</keyword>
<feature type="transmembrane region" description="Helical" evidence="7">
    <location>
        <begin position="222"/>
        <end position="248"/>
    </location>
</feature>
<dbReference type="PROSITE" id="PS50262">
    <property type="entry name" value="G_PROTEIN_RECEP_F1_2"/>
    <property type="match status" value="1"/>
</dbReference>
<keyword evidence="5 7" id="KW-0472">Membrane</keyword>
<dbReference type="Gene3D" id="1.20.1070.10">
    <property type="entry name" value="Rhodopsin 7-helix transmembrane proteins"/>
    <property type="match status" value="1"/>
</dbReference>
<dbReference type="AlphaFoldDB" id="A0A1I8GQD8"/>
<keyword evidence="9" id="KW-1185">Reference proteome</keyword>
<dbReference type="WBParaSite" id="maker-uti_cns_0002624-snap-gene-0.5-mRNA-1">
    <property type="protein sequence ID" value="maker-uti_cns_0002624-snap-gene-0.5-mRNA-1"/>
    <property type="gene ID" value="maker-uti_cns_0002624-snap-gene-0.5"/>
</dbReference>